<dbReference type="HAMAP" id="MF_00173">
    <property type="entry name" value="Arg_repressor"/>
    <property type="match status" value="1"/>
</dbReference>
<keyword evidence="6 8" id="KW-0238">DNA-binding</keyword>
<keyword evidence="4 8" id="KW-0678">Repressor</keyword>
<evidence type="ECO:0000256" key="8">
    <source>
        <dbReference type="HAMAP-Rule" id="MF_00173"/>
    </source>
</evidence>
<comment type="similarity">
    <text evidence="2 8">Belongs to the ArgR family.</text>
</comment>
<sequence>MSIPTTKTARQAHIRTILRERVVRSQSELASLLADDELQVTQATLSRDLVELGAVRVRDGDGALRYQLRDDASGAPSEMGPGVAASRLSKLCAELVETSRASANICLLTTPPGAANFLAQAIDQAALPTVLGTIAGDDTVMVISADPAGGEALAESFLALAES</sequence>
<dbReference type="SUPFAM" id="SSF55252">
    <property type="entry name" value="C-terminal domain of arginine repressor"/>
    <property type="match status" value="1"/>
</dbReference>
<dbReference type="InterPro" id="IPR020900">
    <property type="entry name" value="Arg_repress_DNA-bd"/>
</dbReference>
<name>A0AAE3YGE8_9MICC</name>
<dbReference type="GO" id="GO:0051259">
    <property type="term" value="P:protein complex oligomerization"/>
    <property type="evidence" value="ECO:0007669"/>
    <property type="project" value="InterPro"/>
</dbReference>
<feature type="domain" description="Arginine repressor DNA-binding" evidence="10">
    <location>
        <begin position="6"/>
        <end position="72"/>
    </location>
</feature>
<dbReference type="NCBIfam" id="TIGR01529">
    <property type="entry name" value="argR_whole"/>
    <property type="match status" value="1"/>
</dbReference>
<dbReference type="PANTHER" id="PTHR34471:SF1">
    <property type="entry name" value="ARGININE REPRESSOR"/>
    <property type="match status" value="1"/>
</dbReference>
<keyword evidence="13" id="KW-1185">Reference proteome</keyword>
<protein>
    <recommendedName>
        <fullName evidence="8 9">Arginine repressor</fullName>
    </recommendedName>
</protein>
<evidence type="ECO:0000256" key="2">
    <source>
        <dbReference type="ARBA" id="ARBA00008316"/>
    </source>
</evidence>
<accession>A0AAE3YGE8</accession>
<evidence type="ECO:0000256" key="9">
    <source>
        <dbReference type="NCBIfam" id="TIGR01529"/>
    </source>
</evidence>
<dbReference type="GO" id="GO:1900079">
    <property type="term" value="P:regulation of arginine biosynthetic process"/>
    <property type="evidence" value="ECO:0007669"/>
    <property type="project" value="UniProtKB-UniRule"/>
</dbReference>
<dbReference type="InterPro" id="IPR036388">
    <property type="entry name" value="WH-like_DNA-bd_sf"/>
</dbReference>
<feature type="domain" description="Arginine repressor C-terminal" evidence="11">
    <location>
        <begin position="93"/>
        <end position="157"/>
    </location>
</feature>
<gene>
    <name evidence="8" type="primary">argR</name>
    <name evidence="12" type="ORF">J2S35_001650</name>
</gene>
<dbReference type="Gene3D" id="1.10.10.10">
    <property type="entry name" value="Winged helix-like DNA-binding domain superfamily/Winged helix DNA-binding domain"/>
    <property type="match status" value="1"/>
</dbReference>
<proteinExistence type="inferred from homology"/>
<evidence type="ECO:0000313" key="13">
    <source>
        <dbReference type="Proteomes" id="UP001247307"/>
    </source>
</evidence>
<organism evidence="12 13">
    <name type="scientific">Falsarthrobacter nasiphocae</name>
    <dbReference type="NCBI Taxonomy" id="189863"/>
    <lineage>
        <taxon>Bacteria</taxon>
        <taxon>Bacillati</taxon>
        <taxon>Actinomycetota</taxon>
        <taxon>Actinomycetes</taxon>
        <taxon>Micrococcales</taxon>
        <taxon>Micrococcaceae</taxon>
        <taxon>Falsarthrobacter</taxon>
    </lineage>
</organism>
<keyword evidence="5 8" id="KW-0805">Transcription regulation</keyword>
<dbReference type="PANTHER" id="PTHR34471">
    <property type="entry name" value="ARGININE REPRESSOR"/>
    <property type="match status" value="1"/>
</dbReference>
<evidence type="ECO:0000259" key="11">
    <source>
        <dbReference type="Pfam" id="PF02863"/>
    </source>
</evidence>
<evidence type="ECO:0000256" key="7">
    <source>
        <dbReference type="ARBA" id="ARBA00023163"/>
    </source>
</evidence>
<keyword evidence="7 8" id="KW-0804">Transcription</keyword>
<dbReference type="Pfam" id="PF02863">
    <property type="entry name" value="Arg_repressor_C"/>
    <property type="match status" value="1"/>
</dbReference>
<dbReference type="GO" id="GO:0003700">
    <property type="term" value="F:DNA-binding transcription factor activity"/>
    <property type="evidence" value="ECO:0007669"/>
    <property type="project" value="UniProtKB-UniRule"/>
</dbReference>
<dbReference type="Proteomes" id="UP001247307">
    <property type="component" value="Unassembled WGS sequence"/>
</dbReference>
<dbReference type="SUPFAM" id="SSF46785">
    <property type="entry name" value="Winged helix' DNA-binding domain"/>
    <property type="match status" value="1"/>
</dbReference>
<evidence type="ECO:0000256" key="3">
    <source>
        <dbReference type="ARBA" id="ARBA00022490"/>
    </source>
</evidence>
<comment type="function">
    <text evidence="8">Regulates arginine biosynthesis genes.</text>
</comment>
<keyword evidence="8" id="KW-0055">Arginine biosynthesis</keyword>
<dbReference type="GO" id="GO:0006526">
    <property type="term" value="P:L-arginine biosynthetic process"/>
    <property type="evidence" value="ECO:0007669"/>
    <property type="project" value="UniProtKB-KW"/>
</dbReference>
<evidence type="ECO:0000259" key="10">
    <source>
        <dbReference type="Pfam" id="PF01316"/>
    </source>
</evidence>
<dbReference type="InterPro" id="IPR036390">
    <property type="entry name" value="WH_DNA-bd_sf"/>
</dbReference>
<dbReference type="RefSeq" id="WP_309852158.1">
    <property type="nucleotide sequence ID" value="NZ_BAAAIU010000043.1"/>
</dbReference>
<dbReference type="InterPro" id="IPR001669">
    <property type="entry name" value="Arg_repress"/>
</dbReference>
<dbReference type="GO" id="GO:0005737">
    <property type="term" value="C:cytoplasm"/>
    <property type="evidence" value="ECO:0007669"/>
    <property type="project" value="UniProtKB-SubCell"/>
</dbReference>
<evidence type="ECO:0000256" key="4">
    <source>
        <dbReference type="ARBA" id="ARBA00022491"/>
    </source>
</evidence>
<evidence type="ECO:0000256" key="6">
    <source>
        <dbReference type="ARBA" id="ARBA00023125"/>
    </source>
</evidence>
<keyword evidence="8" id="KW-0028">Amino-acid biosynthesis</keyword>
<dbReference type="GO" id="GO:0034618">
    <property type="term" value="F:arginine binding"/>
    <property type="evidence" value="ECO:0007669"/>
    <property type="project" value="InterPro"/>
</dbReference>
<evidence type="ECO:0000256" key="1">
    <source>
        <dbReference type="ARBA" id="ARBA00004496"/>
    </source>
</evidence>
<dbReference type="InterPro" id="IPR036251">
    <property type="entry name" value="Arg_repress_C_sf"/>
</dbReference>
<comment type="subcellular location">
    <subcellularLocation>
        <location evidence="1 8">Cytoplasm</location>
    </subcellularLocation>
</comment>
<keyword evidence="3 8" id="KW-0963">Cytoplasm</keyword>
<comment type="pathway">
    <text evidence="8">Amino-acid biosynthesis; L-arginine biosynthesis [regulation].</text>
</comment>
<dbReference type="Pfam" id="PF01316">
    <property type="entry name" value="Arg_repressor"/>
    <property type="match status" value="1"/>
</dbReference>
<evidence type="ECO:0000313" key="12">
    <source>
        <dbReference type="EMBL" id="MDR6892710.1"/>
    </source>
</evidence>
<dbReference type="Gene3D" id="3.30.1360.40">
    <property type="match status" value="1"/>
</dbReference>
<dbReference type="GO" id="GO:0003677">
    <property type="term" value="F:DNA binding"/>
    <property type="evidence" value="ECO:0007669"/>
    <property type="project" value="UniProtKB-KW"/>
</dbReference>
<evidence type="ECO:0000256" key="5">
    <source>
        <dbReference type="ARBA" id="ARBA00023015"/>
    </source>
</evidence>
<dbReference type="AlphaFoldDB" id="A0AAE3YGE8"/>
<comment type="caution">
    <text evidence="12">The sequence shown here is derived from an EMBL/GenBank/DDBJ whole genome shotgun (WGS) entry which is preliminary data.</text>
</comment>
<dbReference type="EMBL" id="JAVDUI010000001">
    <property type="protein sequence ID" value="MDR6892710.1"/>
    <property type="molecule type" value="Genomic_DNA"/>
</dbReference>
<dbReference type="InterPro" id="IPR020899">
    <property type="entry name" value="Arg_repress_C"/>
</dbReference>
<dbReference type="PRINTS" id="PR01467">
    <property type="entry name" value="ARGREPRESSOR"/>
</dbReference>
<reference evidence="12" key="1">
    <citation type="submission" date="2023-07" db="EMBL/GenBank/DDBJ databases">
        <title>Sequencing the genomes of 1000 actinobacteria strains.</title>
        <authorList>
            <person name="Klenk H.-P."/>
        </authorList>
    </citation>
    <scope>NUCLEOTIDE SEQUENCE</scope>
    <source>
        <strain evidence="12">DSM 13988</strain>
    </source>
</reference>